<feature type="transmembrane region" description="Helical" evidence="16">
    <location>
        <begin position="971"/>
        <end position="994"/>
    </location>
</feature>
<evidence type="ECO:0000256" key="3">
    <source>
        <dbReference type="ARBA" id="ARBA00022448"/>
    </source>
</evidence>
<dbReference type="GO" id="GO:0089718">
    <property type="term" value="P:amino acid import across plasma membrane"/>
    <property type="evidence" value="ECO:0007669"/>
    <property type="project" value="TreeGrafter"/>
</dbReference>
<feature type="binding site" evidence="15">
    <location>
        <position position="813"/>
    </location>
    <ligand>
        <name>Na(+)</name>
        <dbReference type="ChEBI" id="CHEBI:29101"/>
        <label>1</label>
    </ligand>
</feature>
<keyword evidence="10 16" id="KW-0472">Membrane</keyword>
<feature type="binding site" evidence="15">
    <location>
        <position position="915"/>
    </location>
    <ligand>
        <name>Na(+)</name>
        <dbReference type="ChEBI" id="CHEBI:29101"/>
        <label>1</label>
    </ligand>
</feature>
<dbReference type="EMBL" id="JAPWDV010000002">
    <property type="protein sequence ID" value="KAJ6220581.1"/>
    <property type="molecule type" value="Genomic_DNA"/>
</dbReference>
<gene>
    <name evidence="18" type="ORF">RDWZM_006393</name>
</gene>
<feature type="transmembrane region" description="Helical" evidence="16">
    <location>
        <begin position="601"/>
        <end position="622"/>
    </location>
</feature>
<dbReference type="InterPro" id="IPR048395">
    <property type="entry name" value="Glyco_hydro_31_C"/>
</dbReference>
<dbReference type="InterPro" id="IPR017853">
    <property type="entry name" value="GH"/>
</dbReference>
<name>A0A9Q0RNC2_BLOTA</name>
<dbReference type="PROSITE" id="PS50267">
    <property type="entry name" value="NA_NEUROTRAN_SYMP_3"/>
    <property type="match status" value="1"/>
</dbReference>
<dbReference type="PANTHER" id="PTHR11616:SF321">
    <property type="entry name" value="SODIUM-DEPENDENT NUTRIENT AMINO ACID TRANSPORTER 1-RELATED"/>
    <property type="match status" value="1"/>
</dbReference>
<keyword evidence="11" id="KW-0325">Glycoprotein</keyword>
<keyword evidence="19" id="KW-1185">Reference proteome</keyword>
<evidence type="ECO:0000256" key="10">
    <source>
        <dbReference type="ARBA" id="ARBA00023136"/>
    </source>
</evidence>
<keyword evidence="9" id="KW-0406">Ion transport</keyword>
<feature type="transmembrane region" description="Helical" evidence="16">
    <location>
        <begin position="810"/>
        <end position="827"/>
    </location>
</feature>
<evidence type="ECO:0000259" key="17">
    <source>
        <dbReference type="Pfam" id="PF21365"/>
    </source>
</evidence>
<dbReference type="SUPFAM" id="SSF161070">
    <property type="entry name" value="SNF-like"/>
    <property type="match status" value="1"/>
</dbReference>
<feature type="transmembrane region" description="Helical" evidence="16">
    <location>
        <begin position="1050"/>
        <end position="1072"/>
    </location>
</feature>
<keyword evidence="3" id="KW-0813">Transport</keyword>
<evidence type="ECO:0000256" key="7">
    <source>
        <dbReference type="ARBA" id="ARBA00022989"/>
    </source>
</evidence>
<evidence type="ECO:0000256" key="15">
    <source>
        <dbReference type="PIRSR" id="PIRSR600175-1"/>
    </source>
</evidence>
<protein>
    <recommendedName>
        <fullName evidence="14">Sodium-dependent nutrient amino acid transporter 1</fullName>
    </recommendedName>
</protein>
<keyword evidence="7 16" id="KW-1133">Transmembrane helix</keyword>
<dbReference type="Gene3D" id="3.20.20.80">
    <property type="entry name" value="Glycosidases"/>
    <property type="match status" value="1"/>
</dbReference>
<sequence length="1135" mass="131745">MTYGKEAWYVNVQKQNDLWMKRSRTRKFDNAIEYRLTWKISPDVHDQQEICFYVNSAKWFPTFLRKKAKFPIDFESDSNSFTFQSEDFKMVENIIFNSDGFAIFIDELHHWSMQYRKINDLQAYCFTTISSFIFSSPIDHALHYRSLKFRILVANDIKNAYKSMIYNFGYIRRPKIAPNDSMFTLPLWKVSSFEKISEYEPNYLPDHVSASRDRTEYNILVFISLQEEKLLTKSNIWMDFAWQPGKLLFNLSIIEKSNSKPYSSIESAHKNGDLFGITLVPVVSLDSIPTSEIINCKNCFILNNNGKNPTKIKTMDITNPNTIEWFEMKFIDELQKWNKIDWCTIRNGSTATFLDEKHQYSIHNKIIAKYPNFITSTFANMGLNLFGTRFKPMTILETAYKNQIDGTMIKLVIDVDQFKSLNDIIPQMISEVLTLSLAGYQYIIPELINLNLKPVTTDAFRFYFRWIEAITFMSVFQHSYPVWSFARDEQRTILKITEICMNIREKHFIPRLPQLNTDWLENGKPIIQPIWLFDPKPETFNIIDQFMIGEDILVAPITSLESIKRKVYLPKGTWILQNTSNTKYESLEISLSYENGGGAFLIPYLLLLLIVGRPIYYLECIIGQFCSRGPIKMWKSVPALKGVGYAQLFSVSYVVIFYNYLMGIFIFYIYSSFSSTLPWTKCDESWTSNGYCDANPNATNYQNQTWPELYYKRTVLNVSRGLWDINSISWKMLICLVTSWFLVYLSIIKGVTSLGKVAYFTAIFPMIILITLLVVSLFQDGAIDGILFFITPKFEKLLDPIVWYRAVEQSFFSLAICFGTIVMYSSYNRFSNNVYRDCIIISLLDTVASMLAGFVTFAVLGTMAKVNGGRIEDVVRGGPGLVFIVYPEGLTKIKFFPQLWSILFFVMLFTLGIGSSVAMIETILTCIRDQFNVLNRHKGKTALIFCVFYMLLGIPLTTDAGIYVMSLLDNYGVGTAAFLYGILEMVGFIWIYGANNFVNDANFMLGFPITNNWKYTWTYVTPIVLIVIFIYRNVIMFFENKPPSSEIPDWGFMIGWALAAIALIQIPLWFLIELYRQKGATLKEKFVQIFQPTADYGPIDEKTRNQWLQWKLDKDVDKNDNSVYREFDIESRRFI</sequence>
<keyword evidence="12" id="KW-0739">Sodium transport</keyword>
<dbReference type="SUPFAM" id="SSF51445">
    <property type="entry name" value="(Trans)glycosidases"/>
    <property type="match status" value="1"/>
</dbReference>
<evidence type="ECO:0000256" key="13">
    <source>
        <dbReference type="ARBA" id="ARBA00037785"/>
    </source>
</evidence>
<dbReference type="SUPFAM" id="SSF51011">
    <property type="entry name" value="Glycosyl hydrolase domain"/>
    <property type="match status" value="1"/>
</dbReference>
<evidence type="ECO:0000256" key="2">
    <source>
        <dbReference type="ARBA" id="ARBA00006459"/>
    </source>
</evidence>
<dbReference type="AlphaFoldDB" id="A0A9Q0RNC2"/>
<reference evidence="18" key="1">
    <citation type="submission" date="2022-12" db="EMBL/GenBank/DDBJ databases">
        <title>Genome assemblies of Blomia tropicalis.</title>
        <authorList>
            <person name="Cui Y."/>
        </authorList>
    </citation>
    <scope>NUCLEOTIDE SEQUENCE</scope>
    <source>
        <tissue evidence="18">Adult mites</tissue>
    </source>
</reference>
<dbReference type="GO" id="GO:0005886">
    <property type="term" value="C:plasma membrane"/>
    <property type="evidence" value="ECO:0007669"/>
    <property type="project" value="TreeGrafter"/>
</dbReference>
<feature type="transmembrane region" description="Helical" evidence="16">
    <location>
        <begin position="643"/>
        <end position="670"/>
    </location>
</feature>
<proteinExistence type="inferred from homology"/>
<comment type="caution">
    <text evidence="18">The sequence shown here is derived from an EMBL/GenBank/DDBJ whole genome shotgun (WGS) entry which is preliminary data.</text>
</comment>
<evidence type="ECO:0000256" key="12">
    <source>
        <dbReference type="ARBA" id="ARBA00023201"/>
    </source>
</evidence>
<evidence type="ECO:0000256" key="4">
    <source>
        <dbReference type="ARBA" id="ARBA00022692"/>
    </source>
</evidence>
<keyword evidence="6" id="KW-0029">Amino-acid transport</keyword>
<feature type="binding site" evidence="15">
    <location>
        <position position="911"/>
    </location>
    <ligand>
        <name>Na(+)</name>
        <dbReference type="ChEBI" id="CHEBI:29101"/>
        <label>1</label>
    </ligand>
</feature>
<keyword evidence="15" id="KW-0479">Metal-binding</keyword>
<feature type="transmembrane region" description="Helical" evidence="16">
    <location>
        <begin position="728"/>
        <end position="745"/>
    </location>
</feature>
<feature type="transmembrane region" description="Helical" evidence="16">
    <location>
        <begin position="941"/>
        <end position="965"/>
    </location>
</feature>
<dbReference type="PROSITE" id="PS00754">
    <property type="entry name" value="NA_NEUROTRAN_SYMP_2"/>
    <property type="match status" value="1"/>
</dbReference>
<evidence type="ECO:0000256" key="14">
    <source>
        <dbReference type="ARBA" id="ARBA00040215"/>
    </source>
</evidence>
<dbReference type="PRINTS" id="PR00176">
    <property type="entry name" value="NANEUSMPORT"/>
</dbReference>
<evidence type="ECO:0000256" key="9">
    <source>
        <dbReference type="ARBA" id="ARBA00023065"/>
    </source>
</evidence>
<keyword evidence="5" id="KW-0769">Symport</keyword>
<evidence type="ECO:0000256" key="6">
    <source>
        <dbReference type="ARBA" id="ARBA00022970"/>
    </source>
</evidence>
<feature type="transmembrane region" description="Helical" evidence="16">
    <location>
        <begin position="839"/>
        <end position="860"/>
    </location>
</feature>
<feature type="transmembrane region" description="Helical" evidence="16">
    <location>
        <begin position="899"/>
        <end position="920"/>
    </location>
</feature>
<dbReference type="InterPro" id="IPR000175">
    <property type="entry name" value="Na/ntran_symport"/>
</dbReference>
<comment type="subcellular location">
    <subcellularLocation>
        <location evidence="1">Membrane</location>
        <topology evidence="1">Multi-pass membrane protein</topology>
    </subcellularLocation>
</comment>
<evidence type="ECO:0000256" key="11">
    <source>
        <dbReference type="ARBA" id="ARBA00023180"/>
    </source>
</evidence>
<keyword evidence="8 15" id="KW-0915">Sodium</keyword>
<evidence type="ECO:0000313" key="19">
    <source>
        <dbReference type="Proteomes" id="UP001142055"/>
    </source>
</evidence>
<dbReference type="Proteomes" id="UP001142055">
    <property type="component" value="Chromosome 2"/>
</dbReference>
<feature type="transmembrane region" description="Helical" evidence="16">
    <location>
        <begin position="1015"/>
        <end position="1038"/>
    </location>
</feature>
<keyword evidence="4 16" id="KW-0812">Transmembrane</keyword>
<comment type="function">
    <text evidence="13">Unusual broad substrate spectrum amino acid:sodium cotransporter that promotes absorption of the D isomers of essential amino acids. Neutral amino acids are the preferred substrates, especially methionine and phenylalanine.</text>
</comment>
<dbReference type="PANTHER" id="PTHR11616">
    <property type="entry name" value="SODIUM/CHLORIDE DEPENDENT TRANSPORTER"/>
    <property type="match status" value="1"/>
</dbReference>
<evidence type="ECO:0000313" key="18">
    <source>
        <dbReference type="EMBL" id="KAJ6220581.1"/>
    </source>
</evidence>
<feature type="transmembrane region" description="Helical" evidence="16">
    <location>
        <begin position="757"/>
        <end position="790"/>
    </location>
</feature>
<evidence type="ECO:0000256" key="5">
    <source>
        <dbReference type="ARBA" id="ARBA00022847"/>
    </source>
</evidence>
<evidence type="ECO:0000256" key="8">
    <source>
        <dbReference type="ARBA" id="ARBA00023053"/>
    </source>
</evidence>
<organism evidence="18 19">
    <name type="scientific">Blomia tropicalis</name>
    <name type="common">Mite</name>
    <dbReference type="NCBI Taxonomy" id="40697"/>
    <lineage>
        <taxon>Eukaryota</taxon>
        <taxon>Metazoa</taxon>
        <taxon>Ecdysozoa</taxon>
        <taxon>Arthropoda</taxon>
        <taxon>Chelicerata</taxon>
        <taxon>Arachnida</taxon>
        <taxon>Acari</taxon>
        <taxon>Acariformes</taxon>
        <taxon>Sarcoptiformes</taxon>
        <taxon>Astigmata</taxon>
        <taxon>Glycyphagoidea</taxon>
        <taxon>Echimyopodidae</taxon>
        <taxon>Blomia</taxon>
    </lineage>
</organism>
<dbReference type="GO" id="GO:0005283">
    <property type="term" value="F:amino acid:sodium symporter activity"/>
    <property type="evidence" value="ECO:0007669"/>
    <property type="project" value="TreeGrafter"/>
</dbReference>
<dbReference type="GO" id="GO:0015179">
    <property type="term" value="F:L-amino acid transmembrane transporter activity"/>
    <property type="evidence" value="ECO:0007669"/>
    <property type="project" value="TreeGrafter"/>
</dbReference>
<comment type="similarity">
    <text evidence="2">Belongs to the sodium:neurotransmitter symporter (SNF) (TC 2.A.22) family.</text>
</comment>
<dbReference type="Pfam" id="PF21365">
    <property type="entry name" value="Glyco_hydro_31_3rd"/>
    <property type="match status" value="1"/>
</dbReference>
<feature type="domain" description="Glycosyl hydrolase family 31 C-terminal" evidence="17">
    <location>
        <begin position="523"/>
        <end position="585"/>
    </location>
</feature>
<accession>A0A9Q0RNC2</accession>
<evidence type="ECO:0000256" key="1">
    <source>
        <dbReference type="ARBA" id="ARBA00004141"/>
    </source>
</evidence>
<dbReference type="Pfam" id="PF00209">
    <property type="entry name" value="SNF"/>
    <property type="match status" value="1"/>
</dbReference>
<dbReference type="GO" id="GO:0046872">
    <property type="term" value="F:metal ion binding"/>
    <property type="evidence" value="ECO:0007669"/>
    <property type="project" value="UniProtKB-KW"/>
</dbReference>
<evidence type="ECO:0000256" key="16">
    <source>
        <dbReference type="SAM" id="Phobius"/>
    </source>
</evidence>
<dbReference type="InterPro" id="IPR037272">
    <property type="entry name" value="SNS_sf"/>
</dbReference>